<feature type="transmembrane region" description="Helical" evidence="1">
    <location>
        <begin position="71"/>
        <end position="88"/>
    </location>
</feature>
<keyword evidence="1" id="KW-0812">Transmembrane</keyword>
<evidence type="ECO:0000313" key="2">
    <source>
        <dbReference type="EMBL" id="CAA9545636.1"/>
    </source>
</evidence>
<dbReference type="EMBL" id="CADCWI010000029">
    <property type="protein sequence ID" value="CAA9545636.1"/>
    <property type="molecule type" value="Genomic_DNA"/>
</dbReference>
<organism evidence="2">
    <name type="scientific">uncultured Thermomicrobiales bacterium</name>
    <dbReference type="NCBI Taxonomy" id="1645740"/>
    <lineage>
        <taxon>Bacteria</taxon>
        <taxon>Pseudomonadati</taxon>
        <taxon>Thermomicrobiota</taxon>
        <taxon>Thermomicrobia</taxon>
        <taxon>Thermomicrobiales</taxon>
        <taxon>environmental samples</taxon>
    </lineage>
</organism>
<accession>A0A6J4UBF3</accession>
<feature type="transmembrane region" description="Helical" evidence="1">
    <location>
        <begin position="100"/>
        <end position="119"/>
    </location>
</feature>
<feature type="transmembrane region" description="Helical" evidence="1">
    <location>
        <begin position="43"/>
        <end position="65"/>
    </location>
</feature>
<name>A0A6J4UBF3_9BACT</name>
<sequence length="122" mass="13123">MSIVALFHDRLSITIILFFAIAGAWGLLEYVRGGSLSGSIAGALIIGQVLVVIQGALGMVLFFLGNRPNNSVHLLYGFTAALVLPFVWSYMRDRAPRQALLLYSLIALFIVGLAIRGITTGT</sequence>
<reference evidence="2" key="1">
    <citation type="submission" date="2020-02" db="EMBL/GenBank/DDBJ databases">
        <authorList>
            <person name="Meier V. D."/>
        </authorList>
    </citation>
    <scope>NUCLEOTIDE SEQUENCE</scope>
    <source>
        <strain evidence="2">AVDCRST_MAG43</strain>
    </source>
</reference>
<feature type="transmembrane region" description="Helical" evidence="1">
    <location>
        <begin position="12"/>
        <end position="31"/>
    </location>
</feature>
<keyword evidence="1" id="KW-0472">Membrane</keyword>
<protein>
    <submittedName>
        <fullName evidence="2">Uncharacterized protein</fullName>
    </submittedName>
</protein>
<evidence type="ECO:0000256" key="1">
    <source>
        <dbReference type="SAM" id="Phobius"/>
    </source>
</evidence>
<proteinExistence type="predicted"/>
<gene>
    <name evidence="2" type="ORF">AVDCRST_MAG43-563</name>
</gene>
<keyword evidence="1" id="KW-1133">Transmembrane helix</keyword>
<dbReference type="AlphaFoldDB" id="A0A6J4UBF3"/>